<evidence type="ECO:0000256" key="1">
    <source>
        <dbReference type="ARBA" id="ARBA00022553"/>
    </source>
</evidence>
<gene>
    <name evidence="4" type="ORF">AKJ09_11192</name>
</gene>
<name>A0A0K1QFJ1_9BACT</name>
<evidence type="ECO:0000256" key="2">
    <source>
        <dbReference type="PROSITE-ProRule" id="PRU00169"/>
    </source>
</evidence>
<keyword evidence="5" id="KW-1185">Reference proteome</keyword>
<reference evidence="4 5" key="1">
    <citation type="submission" date="2015-08" db="EMBL/GenBank/DDBJ databases">
        <authorList>
            <person name="Babu N.S."/>
            <person name="Beckwith C.J."/>
            <person name="Beseler K.G."/>
            <person name="Brison A."/>
            <person name="Carone J.V."/>
            <person name="Caskin T.P."/>
            <person name="Diamond M."/>
            <person name="Durham M.E."/>
            <person name="Foxe J.M."/>
            <person name="Go M."/>
            <person name="Henderson B.A."/>
            <person name="Jones I.B."/>
            <person name="McGettigan J.A."/>
            <person name="Micheletti S.J."/>
            <person name="Nasrallah M.E."/>
            <person name="Ortiz D."/>
            <person name="Piller C.R."/>
            <person name="Privatt S.R."/>
            <person name="Schneider S.L."/>
            <person name="Sharp S."/>
            <person name="Smith T.C."/>
            <person name="Stanton J.D."/>
            <person name="Ullery H.E."/>
            <person name="Wilson R.J."/>
            <person name="Serrano M.G."/>
            <person name="Buck G."/>
            <person name="Lee V."/>
            <person name="Wang Y."/>
            <person name="Carvalho R."/>
            <person name="Voegtly L."/>
            <person name="Shi R."/>
            <person name="Duckworth R."/>
            <person name="Johnson A."/>
            <person name="Loviza R."/>
            <person name="Walstead R."/>
            <person name="Shah Z."/>
            <person name="Kiflezghi M."/>
            <person name="Wade K."/>
            <person name="Ball S.L."/>
            <person name="Bradley K.W."/>
            <person name="Asai D.J."/>
            <person name="Bowman C.A."/>
            <person name="Russell D.A."/>
            <person name="Pope W.H."/>
            <person name="Jacobs-Sera D."/>
            <person name="Hendrix R.W."/>
            <person name="Hatfull G.F."/>
        </authorList>
    </citation>
    <scope>NUCLEOTIDE SEQUENCE [LARGE SCALE GENOMIC DNA]</scope>
    <source>
        <strain evidence="4 5">DSM 27648</strain>
    </source>
</reference>
<evidence type="ECO:0000259" key="3">
    <source>
        <dbReference type="PROSITE" id="PS50110"/>
    </source>
</evidence>
<dbReference type="InterPro" id="IPR001789">
    <property type="entry name" value="Sig_transdc_resp-reg_receiver"/>
</dbReference>
<sequence length="130" mass="13718">MLVLDDDEDNVLILEAALQTSGYEVRHARSCAEAQAILTGRTADALVTDLRLGDGTAFDLVAALGKKRPRVAVLVTGFGSPEDKRASAEAGFQAHLVKPVTLELLDRTLRRALEAASVPPSPSSQAPGRA</sequence>
<accession>A0A0K1QFJ1</accession>
<dbReference type="GO" id="GO:0000160">
    <property type="term" value="P:phosphorelay signal transduction system"/>
    <property type="evidence" value="ECO:0007669"/>
    <property type="project" value="InterPro"/>
</dbReference>
<dbReference type="SUPFAM" id="SSF52172">
    <property type="entry name" value="CheY-like"/>
    <property type="match status" value="1"/>
</dbReference>
<dbReference type="InterPro" id="IPR050595">
    <property type="entry name" value="Bact_response_regulator"/>
</dbReference>
<dbReference type="EMBL" id="CP012333">
    <property type="protein sequence ID" value="AKV04529.1"/>
    <property type="molecule type" value="Genomic_DNA"/>
</dbReference>
<dbReference type="InterPro" id="IPR011006">
    <property type="entry name" value="CheY-like_superfamily"/>
</dbReference>
<feature type="domain" description="Response regulatory" evidence="3">
    <location>
        <begin position="1"/>
        <end position="113"/>
    </location>
</feature>
<dbReference type="PANTHER" id="PTHR44591">
    <property type="entry name" value="STRESS RESPONSE REGULATOR PROTEIN 1"/>
    <property type="match status" value="1"/>
</dbReference>
<dbReference type="Proteomes" id="UP000064967">
    <property type="component" value="Chromosome"/>
</dbReference>
<dbReference type="PANTHER" id="PTHR44591:SF3">
    <property type="entry name" value="RESPONSE REGULATORY DOMAIN-CONTAINING PROTEIN"/>
    <property type="match status" value="1"/>
</dbReference>
<dbReference type="PROSITE" id="PS50110">
    <property type="entry name" value="RESPONSE_REGULATORY"/>
    <property type="match status" value="1"/>
</dbReference>
<proteinExistence type="predicted"/>
<dbReference type="KEGG" id="llu:AKJ09_11192"/>
<keyword evidence="1 2" id="KW-0597">Phosphoprotein</keyword>
<dbReference type="Gene3D" id="3.40.50.2300">
    <property type="match status" value="1"/>
</dbReference>
<dbReference type="AlphaFoldDB" id="A0A0K1QFJ1"/>
<evidence type="ECO:0000313" key="5">
    <source>
        <dbReference type="Proteomes" id="UP000064967"/>
    </source>
</evidence>
<evidence type="ECO:0000313" key="4">
    <source>
        <dbReference type="EMBL" id="AKV04529.1"/>
    </source>
</evidence>
<feature type="modified residue" description="4-aspartylphosphate" evidence="2">
    <location>
        <position position="49"/>
    </location>
</feature>
<dbReference type="Pfam" id="PF00072">
    <property type="entry name" value="Response_reg"/>
    <property type="match status" value="1"/>
</dbReference>
<organism evidence="4 5">
    <name type="scientific">Labilithrix luteola</name>
    <dbReference type="NCBI Taxonomy" id="1391654"/>
    <lineage>
        <taxon>Bacteria</taxon>
        <taxon>Pseudomonadati</taxon>
        <taxon>Myxococcota</taxon>
        <taxon>Polyangia</taxon>
        <taxon>Polyangiales</taxon>
        <taxon>Labilitrichaceae</taxon>
        <taxon>Labilithrix</taxon>
    </lineage>
</organism>
<dbReference type="STRING" id="1391654.AKJ09_11192"/>
<protein>
    <submittedName>
        <fullName evidence="4">Dna binding response regulator PrrA (RegA)</fullName>
    </submittedName>
</protein>
<dbReference type="SMART" id="SM00448">
    <property type="entry name" value="REC"/>
    <property type="match status" value="1"/>
</dbReference>